<protein>
    <recommendedName>
        <fullName evidence="4">RING-type domain-containing protein</fullName>
    </recommendedName>
</protein>
<comment type="caution">
    <text evidence="5">The sequence shown here is derived from an EMBL/GenBank/DDBJ whole genome shotgun (WGS) entry which is preliminary data.</text>
</comment>
<organism evidence="5 6">
    <name type="scientific">Cyclotella cryptica</name>
    <dbReference type="NCBI Taxonomy" id="29204"/>
    <lineage>
        <taxon>Eukaryota</taxon>
        <taxon>Sar</taxon>
        <taxon>Stramenopiles</taxon>
        <taxon>Ochrophyta</taxon>
        <taxon>Bacillariophyta</taxon>
        <taxon>Coscinodiscophyceae</taxon>
        <taxon>Thalassiosirophycidae</taxon>
        <taxon>Stephanodiscales</taxon>
        <taxon>Stephanodiscaceae</taxon>
        <taxon>Cyclotella</taxon>
    </lineage>
</organism>
<dbReference type="PANTHER" id="PTHR14991:SF0">
    <property type="entry name" value="RING FINGER PROTEIN 32"/>
    <property type="match status" value="1"/>
</dbReference>
<reference evidence="5 6" key="1">
    <citation type="journal article" date="2020" name="G3 (Bethesda)">
        <title>Improved Reference Genome for Cyclotella cryptica CCMP332, a Model for Cell Wall Morphogenesis, Salinity Adaptation, and Lipid Production in Diatoms (Bacillariophyta).</title>
        <authorList>
            <person name="Roberts W.R."/>
            <person name="Downey K.M."/>
            <person name="Ruck E.C."/>
            <person name="Traller J.C."/>
            <person name="Alverson A.J."/>
        </authorList>
    </citation>
    <scope>NUCLEOTIDE SEQUENCE [LARGE SCALE GENOMIC DNA]</scope>
    <source>
        <strain evidence="5 6">CCMP332</strain>
    </source>
</reference>
<evidence type="ECO:0000256" key="1">
    <source>
        <dbReference type="PROSITE-ProRule" id="PRU00175"/>
    </source>
</evidence>
<feature type="region of interest" description="Disordered" evidence="2">
    <location>
        <begin position="109"/>
        <end position="190"/>
    </location>
</feature>
<feature type="compositionally biased region" description="Basic and acidic residues" evidence="2">
    <location>
        <begin position="116"/>
        <end position="125"/>
    </location>
</feature>
<keyword evidence="1" id="KW-0862">Zinc</keyword>
<evidence type="ECO:0000259" key="4">
    <source>
        <dbReference type="PROSITE" id="PS50089"/>
    </source>
</evidence>
<name>A0ABD3QQ80_9STRA</name>
<keyword evidence="1" id="KW-0479">Metal-binding</keyword>
<keyword evidence="6" id="KW-1185">Reference proteome</keyword>
<feature type="region of interest" description="Disordered" evidence="2">
    <location>
        <begin position="784"/>
        <end position="812"/>
    </location>
</feature>
<dbReference type="Proteomes" id="UP001516023">
    <property type="component" value="Unassembled WGS sequence"/>
</dbReference>
<dbReference type="SUPFAM" id="SSF57850">
    <property type="entry name" value="RING/U-box"/>
    <property type="match status" value="1"/>
</dbReference>
<accession>A0ABD3QQ80</accession>
<evidence type="ECO:0000313" key="6">
    <source>
        <dbReference type="Proteomes" id="UP001516023"/>
    </source>
</evidence>
<evidence type="ECO:0000313" key="5">
    <source>
        <dbReference type="EMBL" id="KAL3802382.1"/>
    </source>
</evidence>
<dbReference type="AlphaFoldDB" id="A0ABD3QQ80"/>
<gene>
    <name evidence="5" type="ORF">HJC23_007207</name>
</gene>
<proteinExistence type="predicted"/>
<dbReference type="InterPro" id="IPR042862">
    <property type="entry name" value="RNF32"/>
</dbReference>
<evidence type="ECO:0000256" key="3">
    <source>
        <dbReference type="SAM" id="Phobius"/>
    </source>
</evidence>
<dbReference type="InterPro" id="IPR013083">
    <property type="entry name" value="Znf_RING/FYVE/PHD"/>
</dbReference>
<dbReference type="SMART" id="SM00184">
    <property type="entry name" value="RING"/>
    <property type="match status" value="1"/>
</dbReference>
<feature type="compositionally biased region" description="Polar residues" evidence="2">
    <location>
        <begin position="135"/>
        <end position="147"/>
    </location>
</feature>
<feature type="compositionally biased region" description="Basic and acidic residues" evidence="2">
    <location>
        <begin position="705"/>
        <end position="723"/>
    </location>
</feature>
<feature type="compositionally biased region" description="Polar residues" evidence="2">
    <location>
        <begin position="174"/>
        <end position="190"/>
    </location>
</feature>
<dbReference type="GO" id="GO:0008270">
    <property type="term" value="F:zinc ion binding"/>
    <property type="evidence" value="ECO:0007669"/>
    <property type="project" value="UniProtKB-KW"/>
</dbReference>
<dbReference type="InterPro" id="IPR001841">
    <property type="entry name" value="Znf_RING"/>
</dbReference>
<evidence type="ECO:0000256" key="2">
    <source>
        <dbReference type="SAM" id="MobiDB-lite"/>
    </source>
</evidence>
<dbReference type="Gene3D" id="3.30.40.10">
    <property type="entry name" value="Zinc/RING finger domain, C3HC4 (zinc finger)"/>
    <property type="match status" value="1"/>
</dbReference>
<keyword evidence="1" id="KW-0863">Zinc-finger</keyword>
<keyword evidence="3" id="KW-0472">Membrane</keyword>
<dbReference type="Gene3D" id="3.10.310.50">
    <property type="match status" value="1"/>
</dbReference>
<keyword evidence="3" id="KW-0812">Transmembrane</keyword>
<dbReference type="PROSITE" id="PS50089">
    <property type="entry name" value="ZF_RING_2"/>
    <property type="match status" value="1"/>
</dbReference>
<sequence length="812" mass="91464">HNSSSIDFSSTLSNIAANASKYCDVAQFVDPTVSSMPAISLYEKVTRNEELQSKYYADDIKTVSDAINAISSIVLSSDMHGRNKPKRKRQLPYADRRLIYLPPPPVTPFRGGLKTVRQDPNKNDTAEEVVDASKTDVSQASTASSVIPSAWTPEQYPDPWTDPLACGGAATASFRKNSGKDQTSQQSNSTNMFRTITDRDFMHWFDIPALGHDGKLSEPEEEHFLPKKKLLFCDPDQVLDAITLRNVVLKLQTFAETFASSSLIEGGNFGSDVEEVPFDSSEDTNALPPEGKVSRKGFFFTFLNSLKAMLQQTGNRAANADLVRTQLRGVKPLPLQDLSRGLGVWEEGAIKEPIEVGIALVKKIDLPAILRELSWICCALLSQPLSPSKMGLQDDMINDAAQYFARYIHDTWFRRLTMQERRLSSPTNIVLVCVHQLSRVDQLNADFSIFISTQDKICYISSGTRIAAILPWWRLEHVVQDMKPELRKGQTGDALSIAIDELTELLQEGPPSILDRLDDFVERFGVVIAFTIFTFVFATWGECRDRRKRFFSAERRSRLTAAEKERARQLQREFKTKMVSVLSIDPSLTLVNENRSLISSRLCPICLEPFELTNKKSDNKKPLNRKQTQNLKRIDSFGIPLLGTDGKPIKLLRCGHIFDETCWKMWIDSGHGNPWICPVCRQDVGRVKRQRTNPSSPDRVIATETRRAEEGTRRDEITEERRTSVTRVPPVTPSMLLLPVGHTHPSYSSVQSLASYGAYEYGSTPFAPFSHPPLRRFYPRFATQSNSQTNGAPREDTPLFEQTFTSDENDDY</sequence>
<feature type="non-terminal residue" evidence="5">
    <location>
        <position position="1"/>
    </location>
</feature>
<dbReference type="EMBL" id="JABMIG020000020">
    <property type="protein sequence ID" value="KAL3802382.1"/>
    <property type="molecule type" value="Genomic_DNA"/>
</dbReference>
<feature type="domain" description="RING-type" evidence="4">
    <location>
        <begin position="603"/>
        <end position="681"/>
    </location>
</feature>
<keyword evidence="3" id="KW-1133">Transmembrane helix</keyword>
<dbReference type="PANTHER" id="PTHR14991">
    <property type="entry name" value="RING FINGER PROTEIN 32"/>
    <property type="match status" value="1"/>
</dbReference>
<feature type="region of interest" description="Disordered" evidence="2">
    <location>
        <begin position="705"/>
        <end position="726"/>
    </location>
</feature>
<feature type="transmembrane region" description="Helical" evidence="3">
    <location>
        <begin position="520"/>
        <end position="540"/>
    </location>
</feature>